<gene>
    <name evidence="2" type="ORF">TCNE_LOCUS19677</name>
</gene>
<reference evidence="4" key="1">
    <citation type="submission" date="2016-06" db="UniProtKB">
        <authorList>
            <consortium name="WormBaseParasite"/>
        </authorList>
    </citation>
    <scope>IDENTIFICATION</scope>
</reference>
<evidence type="ECO:0000256" key="1">
    <source>
        <dbReference type="SAM" id="MobiDB-lite"/>
    </source>
</evidence>
<accession>A0A183VG07</accession>
<dbReference type="EMBL" id="UYWY01027291">
    <property type="protein sequence ID" value="VDM50998.1"/>
    <property type="molecule type" value="Genomic_DNA"/>
</dbReference>
<sequence length="103" mass="11367">MGRKEVPIIGETQPEALLDSTVPPSRPADESSASASGCIGIVPWSSIDVFVSCERMVAQMMAEVSNHIKKVGYNPKSVVFMLISWFNDDNIFEPFASMPWFRG</sequence>
<dbReference type="AlphaFoldDB" id="A0A183VG07"/>
<name>A0A183VG07_TOXCA</name>
<keyword evidence="3" id="KW-1185">Reference proteome</keyword>
<evidence type="ECO:0000313" key="3">
    <source>
        <dbReference type="Proteomes" id="UP000050794"/>
    </source>
</evidence>
<evidence type="ECO:0000313" key="4">
    <source>
        <dbReference type="WBParaSite" id="TCNE_0001968101-mRNA-1"/>
    </source>
</evidence>
<dbReference type="Proteomes" id="UP000050794">
    <property type="component" value="Unassembled WGS sequence"/>
</dbReference>
<evidence type="ECO:0000313" key="2">
    <source>
        <dbReference type="EMBL" id="VDM50998.1"/>
    </source>
</evidence>
<organism evidence="3 4">
    <name type="scientific">Toxocara canis</name>
    <name type="common">Canine roundworm</name>
    <dbReference type="NCBI Taxonomy" id="6265"/>
    <lineage>
        <taxon>Eukaryota</taxon>
        <taxon>Metazoa</taxon>
        <taxon>Ecdysozoa</taxon>
        <taxon>Nematoda</taxon>
        <taxon>Chromadorea</taxon>
        <taxon>Rhabditida</taxon>
        <taxon>Spirurina</taxon>
        <taxon>Ascaridomorpha</taxon>
        <taxon>Ascaridoidea</taxon>
        <taxon>Toxocaridae</taxon>
        <taxon>Toxocara</taxon>
    </lineage>
</organism>
<protein>
    <submittedName>
        <fullName evidence="2 4">Uncharacterized protein</fullName>
    </submittedName>
</protein>
<reference evidence="2 3" key="2">
    <citation type="submission" date="2018-11" db="EMBL/GenBank/DDBJ databases">
        <authorList>
            <consortium name="Pathogen Informatics"/>
        </authorList>
    </citation>
    <scope>NUCLEOTIDE SEQUENCE [LARGE SCALE GENOMIC DNA]</scope>
</reference>
<dbReference type="WBParaSite" id="TCNE_0001968101-mRNA-1">
    <property type="protein sequence ID" value="TCNE_0001968101-mRNA-1"/>
    <property type="gene ID" value="TCNE_0001968101"/>
</dbReference>
<feature type="region of interest" description="Disordered" evidence="1">
    <location>
        <begin position="17"/>
        <end position="36"/>
    </location>
</feature>
<proteinExistence type="predicted"/>